<dbReference type="GO" id="GO:0008270">
    <property type="term" value="F:zinc ion binding"/>
    <property type="evidence" value="ECO:0007669"/>
    <property type="project" value="InterPro"/>
</dbReference>
<keyword evidence="3" id="KW-1185">Reference proteome</keyword>
<accession>A0A9P6ATC0</accession>
<dbReference type="EMBL" id="MU128997">
    <property type="protein sequence ID" value="KAF9511669.1"/>
    <property type="molecule type" value="Genomic_DNA"/>
</dbReference>
<dbReference type="InterPro" id="IPR036864">
    <property type="entry name" value="Zn2-C6_fun-type_DNA-bd_sf"/>
</dbReference>
<dbReference type="Gene3D" id="4.10.240.10">
    <property type="entry name" value="Zn(2)-C6 fungal-type DNA-binding domain"/>
    <property type="match status" value="1"/>
</dbReference>
<dbReference type="GO" id="GO:0000981">
    <property type="term" value="F:DNA-binding transcription factor activity, RNA polymerase II-specific"/>
    <property type="evidence" value="ECO:0007669"/>
    <property type="project" value="InterPro"/>
</dbReference>
<dbReference type="Pfam" id="PF00172">
    <property type="entry name" value="Zn_clus"/>
    <property type="match status" value="1"/>
</dbReference>
<sequence>MLGDDHIIWIYCVSRITYPSCRASRSRKVKCDGQKVCTGCLAHNKECVYDAKPKGRGRTKSQERDNGVLQLQKTLEIYCLHDVLIPKHRPHHIIQLLRHPEPTKLRIHTPLFPEYLQTLMFG</sequence>
<dbReference type="InterPro" id="IPR001138">
    <property type="entry name" value="Zn2Cys6_DnaBD"/>
</dbReference>
<name>A0A9P6ATC0_9AGAM</name>
<dbReference type="PROSITE" id="PS50048">
    <property type="entry name" value="ZN2_CY6_FUNGAL_2"/>
    <property type="match status" value="1"/>
</dbReference>
<comment type="caution">
    <text evidence="2">The sequence shown here is derived from an EMBL/GenBank/DDBJ whole genome shotgun (WGS) entry which is preliminary data.</text>
</comment>
<evidence type="ECO:0000313" key="3">
    <source>
        <dbReference type="Proteomes" id="UP000886523"/>
    </source>
</evidence>
<dbReference type="AlphaFoldDB" id="A0A9P6ATC0"/>
<dbReference type="OrthoDB" id="10261408at2759"/>
<evidence type="ECO:0000259" key="1">
    <source>
        <dbReference type="PROSITE" id="PS50048"/>
    </source>
</evidence>
<dbReference type="SMART" id="SM00066">
    <property type="entry name" value="GAL4"/>
    <property type="match status" value="1"/>
</dbReference>
<dbReference type="Proteomes" id="UP000886523">
    <property type="component" value="Unassembled WGS sequence"/>
</dbReference>
<reference evidence="2" key="1">
    <citation type="journal article" date="2020" name="Nat. Commun.">
        <title>Large-scale genome sequencing of mycorrhizal fungi provides insights into the early evolution of symbiotic traits.</title>
        <authorList>
            <person name="Miyauchi S."/>
            <person name="Kiss E."/>
            <person name="Kuo A."/>
            <person name="Drula E."/>
            <person name="Kohler A."/>
            <person name="Sanchez-Garcia M."/>
            <person name="Morin E."/>
            <person name="Andreopoulos B."/>
            <person name="Barry K.W."/>
            <person name="Bonito G."/>
            <person name="Buee M."/>
            <person name="Carver A."/>
            <person name="Chen C."/>
            <person name="Cichocki N."/>
            <person name="Clum A."/>
            <person name="Culley D."/>
            <person name="Crous P.W."/>
            <person name="Fauchery L."/>
            <person name="Girlanda M."/>
            <person name="Hayes R.D."/>
            <person name="Keri Z."/>
            <person name="LaButti K."/>
            <person name="Lipzen A."/>
            <person name="Lombard V."/>
            <person name="Magnuson J."/>
            <person name="Maillard F."/>
            <person name="Murat C."/>
            <person name="Nolan M."/>
            <person name="Ohm R.A."/>
            <person name="Pangilinan J."/>
            <person name="Pereira M.F."/>
            <person name="Perotto S."/>
            <person name="Peter M."/>
            <person name="Pfister S."/>
            <person name="Riley R."/>
            <person name="Sitrit Y."/>
            <person name="Stielow J.B."/>
            <person name="Szollosi G."/>
            <person name="Zifcakova L."/>
            <person name="Stursova M."/>
            <person name="Spatafora J.W."/>
            <person name="Tedersoo L."/>
            <person name="Vaario L.M."/>
            <person name="Yamada A."/>
            <person name="Yan M."/>
            <person name="Wang P."/>
            <person name="Xu J."/>
            <person name="Bruns T."/>
            <person name="Baldrian P."/>
            <person name="Vilgalys R."/>
            <person name="Dunand C."/>
            <person name="Henrissat B."/>
            <person name="Grigoriev I.V."/>
            <person name="Hibbett D."/>
            <person name="Nagy L.G."/>
            <person name="Martin F.M."/>
        </authorList>
    </citation>
    <scope>NUCLEOTIDE SEQUENCE</scope>
    <source>
        <strain evidence="2">UP504</strain>
    </source>
</reference>
<dbReference type="CDD" id="cd00067">
    <property type="entry name" value="GAL4"/>
    <property type="match status" value="1"/>
</dbReference>
<dbReference type="SUPFAM" id="SSF57701">
    <property type="entry name" value="Zn2/Cys6 DNA-binding domain"/>
    <property type="match status" value="1"/>
</dbReference>
<proteinExistence type="predicted"/>
<gene>
    <name evidence="2" type="ORF">BS47DRAFT_1144510</name>
</gene>
<organism evidence="2 3">
    <name type="scientific">Hydnum rufescens UP504</name>
    <dbReference type="NCBI Taxonomy" id="1448309"/>
    <lineage>
        <taxon>Eukaryota</taxon>
        <taxon>Fungi</taxon>
        <taxon>Dikarya</taxon>
        <taxon>Basidiomycota</taxon>
        <taxon>Agaricomycotina</taxon>
        <taxon>Agaricomycetes</taxon>
        <taxon>Cantharellales</taxon>
        <taxon>Hydnaceae</taxon>
        <taxon>Hydnum</taxon>
    </lineage>
</organism>
<feature type="domain" description="Zn(2)-C6 fungal-type" evidence="1">
    <location>
        <begin position="20"/>
        <end position="49"/>
    </location>
</feature>
<protein>
    <recommendedName>
        <fullName evidence="1">Zn(2)-C6 fungal-type domain-containing protein</fullName>
    </recommendedName>
</protein>
<evidence type="ECO:0000313" key="2">
    <source>
        <dbReference type="EMBL" id="KAF9511669.1"/>
    </source>
</evidence>